<dbReference type="EMBL" id="JAKGAS010000003">
    <property type="protein sequence ID" value="MCF2947733.1"/>
    <property type="molecule type" value="Genomic_DNA"/>
</dbReference>
<protein>
    <submittedName>
        <fullName evidence="4">Patatin-like phospholipase family protein</fullName>
    </submittedName>
</protein>
<evidence type="ECO:0000256" key="2">
    <source>
        <dbReference type="PROSITE-ProRule" id="PRU01161"/>
    </source>
</evidence>
<evidence type="ECO:0000313" key="4">
    <source>
        <dbReference type="EMBL" id="MCF2947733.1"/>
    </source>
</evidence>
<keyword evidence="5" id="KW-1185">Reference proteome</keyword>
<feature type="domain" description="PNPLA" evidence="3">
    <location>
        <begin position="6"/>
        <end position="173"/>
    </location>
</feature>
<name>A0ABS9D480_9ALTE</name>
<dbReference type="InterPro" id="IPR052580">
    <property type="entry name" value="Lipid_Hydrolase"/>
</dbReference>
<proteinExistence type="predicted"/>
<feature type="active site" description="Proton acceptor" evidence="2">
    <location>
        <position position="160"/>
    </location>
</feature>
<dbReference type="SUPFAM" id="SSF52151">
    <property type="entry name" value="FabD/lysophospholipase-like"/>
    <property type="match status" value="1"/>
</dbReference>
<feature type="short sequence motif" description="DGA/G" evidence="2">
    <location>
        <begin position="160"/>
        <end position="162"/>
    </location>
</feature>
<dbReference type="CDD" id="cd07207">
    <property type="entry name" value="Pat_ExoU_VipD_like"/>
    <property type="match status" value="1"/>
</dbReference>
<sequence>MSKVVPIFSGGGTRLSAHIGILDALKDLGVTFEHIVGVSGGSIVSSLYCSGMPLEEIKELSIKTHFKDFKGFSLLTLLFQGGLSNGDKFENWMDDKLAGKTFSDISHNLNILATDVNGGGPVIFNKVNSPNLKVSKAVRFSMSIPLIFSFQSYKKHILVDGAILSEDALYKDWSGDGTQVICFRLKSEPVADDKFKKSWLPIKQYVMMLVRTFMTAMSREYVHDQYWKNTIIVNTGKLSPVDFNITVEQKEQLYKVGYQTALEFVPNRLNRTK</sequence>
<dbReference type="Gene3D" id="3.40.1090.10">
    <property type="entry name" value="Cytosolic phospholipase A2 catalytic domain"/>
    <property type="match status" value="2"/>
</dbReference>
<keyword evidence="2" id="KW-0378">Hydrolase</keyword>
<organism evidence="4 5">
    <name type="scientific">Paraglaciecola algarum</name>
    <dbReference type="NCBI Taxonomy" id="3050085"/>
    <lineage>
        <taxon>Bacteria</taxon>
        <taxon>Pseudomonadati</taxon>
        <taxon>Pseudomonadota</taxon>
        <taxon>Gammaproteobacteria</taxon>
        <taxon>Alteromonadales</taxon>
        <taxon>Alteromonadaceae</taxon>
        <taxon>Paraglaciecola</taxon>
    </lineage>
</organism>
<dbReference type="Pfam" id="PF01734">
    <property type="entry name" value="Patatin"/>
    <property type="match status" value="1"/>
</dbReference>
<feature type="short sequence motif" description="GXSXG" evidence="2">
    <location>
        <begin position="37"/>
        <end position="41"/>
    </location>
</feature>
<dbReference type="InterPro" id="IPR002641">
    <property type="entry name" value="PNPLA_dom"/>
</dbReference>
<keyword evidence="1 2" id="KW-0443">Lipid metabolism</keyword>
<keyword evidence="2" id="KW-0442">Lipid degradation</keyword>
<comment type="caution">
    <text evidence="2">Lacks conserved residue(s) required for the propagation of feature annotation.</text>
</comment>
<evidence type="ECO:0000313" key="5">
    <source>
        <dbReference type="Proteomes" id="UP001521137"/>
    </source>
</evidence>
<reference evidence="4 5" key="1">
    <citation type="submission" date="2022-01" db="EMBL/GenBank/DDBJ databases">
        <title>Paraglaciecola sp. G1-23.</title>
        <authorList>
            <person name="Jin M.S."/>
            <person name="Han D.M."/>
            <person name="Kim H.M."/>
            <person name="Jeon C.O."/>
        </authorList>
    </citation>
    <scope>NUCLEOTIDE SEQUENCE [LARGE SCALE GENOMIC DNA]</scope>
    <source>
        <strain evidence="4 5">G1-23</strain>
    </source>
</reference>
<dbReference type="PROSITE" id="PS51635">
    <property type="entry name" value="PNPLA"/>
    <property type="match status" value="1"/>
</dbReference>
<dbReference type="PANTHER" id="PTHR46394">
    <property type="entry name" value="ANNEXIN"/>
    <property type="match status" value="1"/>
</dbReference>
<evidence type="ECO:0000256" key="1">
    <source>
        <dbReference type="ARBA" id="ARBA00023098"/>
    </source>
</evidence>
<dbReference type="Proteomes" id="UP001521137">
    <property type="component" value="Unassembled WGS sequence"/>
</dbReference>
<evidence type="ECO:0000259" key="3">
    <source>
        <dbReference type="PROSITE" id="PS51635"/>
    </source>
</evidence>
<dbReference type="InterPro" id="IPR016035">
    <property type="entry name" value="Acyl_Trfase/lysoPLipase"/>
</dbReference>
<feature type="active site" description="Nucleophile" evidence="2">
    <location>
        <position position="39"/>
    </location>
</feature>
<gene>
    <name evidence="4" type="ORF">L0668_06425</name>
</gene>
<accession>A0ABS9D480</accession>
<comment type="caution">
    <text evidence="4">The sequence shown here is derived from an EMBL/GenBank/DDBJ whole genome shotgun (WGS) entry which is preliminary data.</text>
</comment>
<dbReference type="PANTHER" id="PTHR46394:SF1">
    <property type="entry name" value="PNPLA DOMAIN-CONTAINING PROTEIN"/>
    <property type="match status" value="1"/>
</dbReference>
<dbReference type="RefSeq" id="WP_235311268.1">
    <property type="nucleotide sequence ID" value="NZ_JAKGAS010000003.1"/>
</dbReference>